<dbReference type="PROSITE" id="PS50850">
    <property type="entry name" value="MFS"/>
    <property type="match status" value="1"/>
</dbReference>
<evidence type="ECO:0000256" key="1">
    <source>
        <dbReference type="ARBA" id="ARBA00004651"/>
    </source>
</evidence>
<dbReference type="PANTHER" id="PTHR23530:SF1">
    <property type="entry name" value="PERMEASE, MAJOR FACILITATOR SUPERFAMILY-RELATED"/>
    <property type="match status" value="1"/>
</dbReference>
<evidence type="ECO:0000259" key="6">
    <source>
        <dbReference type="PROSITE" id="PS50850"/>
    </source>
</evidence>
<keyword evidence="2 5" id="KW-0812">Transmembrane</keyword>
<dbReference type="InterPro" id="IPR036259">
    <property type="entry name" value="MFS_trans_sf"/>
</dbReference>
<evidence type="ECO:0000256" key="4">
    <source>
        <dbReference type="ARBA" id="ARBA00023136"/>
    </source>
</evidence>
<feature type="transmembrane region" description="Helical" evidence="5">
    <location>
        <begin position="88"/>
        <end position="113"/>
    </location>
</feature>
<organism evidence="7 8">
    <name type="scientific">Bifidobacterium ruminantium</name>
    <dbReference type="NCBI Taxonomy" id="78346"/>
    <lineage>
        <taxon>Bacteria</taxon>
        <taxon>Bacillati</taxon>
        <taxon>Actinomycetota</taxon>
        <taxon>Actinomycetes</taxon>
        <taxon>Bifidobacteriales</taxon>
        <taxon>Bifidobacteriaceae</taxon>
        <taxon>Bifidobacterium</taxon>
    </lineage>
</organism>
<feature type="transmembrane region" description="Helical" evidence="5">
    <location>
        <begin position="274"/>
        <end position="294"/>
    </location>
</feature>
<feature type="domain" description="Major facilitator superfamily (MFS) profile" evidence="6">
    <location>
        <begin position="16"/>
        <end position="419"/>
    </location>
</feature>
<keyword evidence="4 5" id="KW-0472">Membrane</keyword>
<dbReference type="CDD" id="cd06174">
    <property type="entry name" value="MFS"/>
    <property type="match status" value="1"/>
</dbReference>
<dbReference type="AlphaFoldDB" id="A0A087CQ44"/>
<feature type="transmembrane region" description="Helical" evidence="5">
    <location>
        <begin position="243"/>
        <end position="262"/>
    </location>
</feature>
<dbReference type="Proteomes" id="UP000029078">
    <property type="component" value="Unassembled WGS sequence"/>
</dbReference>
<dbReference type="PROSITE" id="PS00216">
    <property type="entry name" value="SUGAR_TRANSPORT_1"/>
    <property type="match status" value="1"/>
</dbReference>
<dbReference type="SUPFAM" id="SSF103473">
    <property type="entry name" value="MFS general substrate transporter"/>
    <property type="match status" value="1"/>
</dbReference>
<comment type="caution">
    <text evidence="7">The sequence shown here is derived from an EMBL/GenBank/DDBJ whole genome shotgun (WGS) entry which is preliminary data.</text>
</comment>
<dbReference type="GO" id="GO:0005886">
    <property type="term" value="C:plasma membrane"/>
    <property type="evidence" value="ECO:0007669"/>
    <property type="project" value="UniProtKB-SubCell"/>
</dbReference>
<evidence type="ECO:0000256" key="3">
    <source>
        <dbReference type="ARBA" id="ARBA00022989"/>
    </source>
</evidence>
<dbReference type="InterPro" id="IPR020846">
    <property type="entry name" value="MFS_dom"/>
</dbReference>
<feature type="transmembrane region" description="Helical" evidence="5">
    <location>
        <begin position="394"/>
        <end position="412"/>
    </location>
</feature>
<dbReference type="InterPro" id="IPR011701">
    <property type="entry name" value="MFS"/>
</dbReference>
<feature type="transmembrane region" description="Helical" evidence="5">
    <location>
        <begin position="180"/>
        <end position="199"/>
    </location>
</feature>
<evidence type="ECO:0000313" key="7">
    <source>
        <dbReference type="EMBL" id="KFI85394.1"/>
    </source>
</evidence>
<evidence type="ECO:0000256" key="2">
    <source>
        <dbReference type="ARBA" id="ARBA00022692"/>
    </source>
</evidence>
<sequence length="420" mass="45727">MDAKWPVSFPKPIVTGTRIYYGASFLAALAVSFPHAVLTPILLAKGLNLSQIALVQVFYSLAVFLFEIPSGIAADSLGRKRIYVISKLLLAVFGVLVFCVSSPALLCLAWFIYGVSNAFESGTIGNEAILAVRKFCRGSGMEPGKTLHYLVRLDARCETIGLIVGGLVGSAVYPFVGDALYLWVAVAALFVVLFVQAAFRLHAEDFEQEKTETLAARTNMAGMFRATISEAIACLKDASIRRIILVIAVTQIFFQVHFQFWQAYFLAEGVSSRYFGIVYVAFQLISVLVTFLGASAVGRLRSSRTLKVVFGVVAAASLMVMFTGAEASLAAYLLFVFGFWIVVFYSDAHFRSMASEESLSTLTSVSSAVSRICSMLTLGVIGVVLRFLPVTRVIPLFFLVACLMLVGLYAFTGKRNRAAR</sequence>
<gene>
    <name evidence="7" type="ORF">BRUM_1759</name>
</gene>
<dbReference type="InterPro" id="IPR053160">
    <property type="entry name" value="MFS_DHA3_Transporter"/>
</dbReference>
<dbReference type="EMBL" id="JGZL01000016">
    <property type="protein sequence ID" value="KFI85394.1"/>
    <property type="molecule type" value="Genomic_DNA"/>
</dbReference>
<feature type="transmembrane region" description="Helical" evidence="5">
    <location>
        <begin position="368"/>
        <end position="388"/>
    </location>
</feature>
<feature type="transmembrane region" description="Helical" evidence="5">
    <location>
        <begin position="306"/>
        <end position="323"/>
    </location>
</feature>
<evidence type="ECO:0000256" key="5">
    <source>
        <dbReference type="SAM" id="Phobius"/>
    </source>
</evidence>
<dbReference type="PANTHER" id="PTHR23530">
    <property type="entry name" value="TRANSPORT PROTEIN-RELATED"/>
    <property type="match status" value="1"/>
</dbReference>
<feature type="transmembrane region" description="Helical" evidence="5">
    <location>
        <begin position="49"/>
        <end position="68"/>
    </location>
</feature>
<dbReference type="Gene3D" id="1.20.1250.20">
    <property type="entry name" value="MFS general substrate transporter like domains"/>
    <property type="match status" value="1"/>
</dbReference>
<dbReference type="Pfam" id="PF07690">
    <property type="entry name" value="MFS_1"/>
    <property type="match status" value="1"/>
</dbReference>
<reference evidence="7 8" key="1">
    <citation type="submission" date="2014-03" db="EMBL/GenBank/DDBJ databases">
        <title>Genomics of Bifidobacteria.</title>
        <authorList>
            <person name="Ventura M."/>
            <person name="Milani C."/>
            <person name="Lugli G.A."/>
        </authorList>
    </citation>
    <scope>NUCLEOTIDE SEQUENCE [LARGE SCALE GENOMIC DNA]</scope>
    <source>
        <strain evidence="7 8">LMG 21811</strain>
    </source>
</reference>
<accession>A0A087CQ44</accession>
<dbReference type="RefSeq" id="WP_026646700.1">
    <property type="nucleotide sequence ID" value="NZ_JGZL01000016.1"/>
</dbReference>
<name>A0A087CQ44_BIFRU</name>
<keyword evidence="3 5" id="KW-1133">Transmembrane helix</keyword>
<dbReference type="GO" id="GO:0022857">
    <property type="term" value="F:transmembrane transporter activity"/>
    <property type="evidence" value="ECO:0007669"/>
    <property type="project" value="InterPro"/>
</dbReference>
<protein>
    <submittedName>
        <fullName evidence="7">Putative MFS superfamily transporter</fullName>
    </submittedName>
</protein>
<evidence type="ECO:0000313" key="8">
    <source>
        <dbReference type="Proteomes" id="UP000029078"/>
    </source>
</evidence>
<dbReference type="eggNOG" id="COG2814">
    <property type="taxonomic scope" value="Bacteria"/>
</dbReference>
<feature type="transmembrane region" description="Helical" evidence="5">
    <location>
        <begin position="329"/>
        <end position="348"/>
    </location>
</feature>
<keyword evidence="8" id="KW-1185">Reference proteome</keyword>
<comment type="subcellular location">
    <subcellularLocation>
        <location evidence="1">Cell membrane</location>
        <topology evidence="1">Multi-pass membrane protein</topology>
    </subcellularLocation>
</comment>
<dbReference type="InterPro" id="IPR005829">
    <property type="entry name" value="Sugar_transporter_CS"/>
</dbReference>
<proteinExistence type="predicted"/>
<feature type="transmembrane region" description="Helical" evidence="5">
    <location>
        <begin position="20"/>
        <end position="43"/>
    </location>
</feature>